<sequence>MNTSKVVPSPFLAAVADIAKVQPEVAVAELVNLIAEVLTLTTEQSVRQGNAAAAPSFSASHPSTILIDHDREHLLDQVLAQGKSVAGWQSAYVLVPSGKTDNRIRGHVHSIHQYVSTEDPVKTGILSVGSWMDKIVRDRSAPPPTARRLLFIEEYEYQLQATSGLAQIIANGARLNFDIIVLLGTSPAGTISHYDGAFNLRPRDNRFPTIRWCHDDRHEDPAMVALRDHGHTFVSHAHLPKWMMSFV</sequence>
<evidence type="ECO:0000313" key="1">
    <source>
        <dbReference type="EMBL" id="ELR11830.1"/>
    </source>
</evidence>
<dbReference type="VEuPathDB" id="AmoebaDB:ACA1_363300"/>
<dbReference type="RefSeq" id="XP_004333843.1">
    <property type="nucleotide sequence ID" value="XM_004333795.1"/>
</dbReference>
<dbReference type="KEGG" id="acan:ACA1_363300"/>
<accession>L8GFG4</accession>
<dbReference type="GeneID" id="14912210"/>
<gene>
    <name evidence="1" type="ORF">ACA1_363300</name>
</gene>
<name>L8GFG4_ACACF</name>
<reference evidence="1 2" key="1">
    <citation type="journal article" date="2013" name="Genome Biol.">
        <title>Genome of Acanthamoeba castellanii highlights extensive lateral gene transfer and early evolution of tyrosine kinase signaling.</title>
        <authorList>
            <person name="Clarke M."/>
            <person name="Lohan A.J."/>
            <person name="Liu B."/>
            <person name="Lagkouvardos I."/>
            <person name="Roy S."/>
            <person name="Zafar N."/>
            <person name="Bertelli C."/>
            <person name="Schilde C."/>
            <person name="Kianianmomeni A."/>
            <person name="Burglin T.R."/>
            <person name="Frech C."/>
            <person name="Turcotte B."/>
            <person name="Kopec K.O."/>
            <person name="Synnott J.M."/>
            <person name="Choo C."/>
            <person name="Paponov I."/>
            <person name="Finkler A."/>
            <person name="Soon Heng Tan C."/>
            <person name="Hutchins A.P."/>
            <person name="Weinmeier T."/>
            <person name="Rattei T."/>
            <person name="Chu J.S."/>
            <person name="Gimenez G."/>
            <person name="Irimia M."/>
            <person name="Rigden D.J."/>
            <person name="Fitzpatrick D.A."/>
            <person name="Lorenzo-Morales J."/>
            <person name="Bateman A."/>
            <person name="Chiu C.H."/>
            <person name="Tang P."/>
            <person name="Hegemann P."/>
            <person name="Fromm H."/>
            <person name="Raoult D."/>
            <person name="Greub G."/>
            <person name="Miranda-Saavedra D."/>
            <person name="Chen N."/>
            <person name="Nash P."/>
            <person name="Ginger M.L."/>
            <person name="Horn M."/>
            <person name="Schaap P."/>
            <person name="Caler L."/>
            <person name="Loftus B."/>
        </authorList>
    </citation>
    <scope>NUCLEOTIDE SEQUENCE [LARGE SCALE GENOMIC DNA]</scope>
    <source>
        <strain evidence="1 2">Neff</strain>
    </source>
</reference>
<keyword evidence="2" id="KW-1185">Reference proteome</keyword>
<dbReference type="Proteomes" id="UP000011083">
    <property type="component" value="Unassembled WGS sequence"/>
</dbReference>
<proteinExistence type="predicted"/>
<organism evidence="1 2">
    <name type="scientific">Acanthamoeba castellanii (strain ATCC 30010 / Neff)</name>
    <dbReference type="NCBI Taxonomy" id="1257118"/>
    <lineage>
        <taxon>Eukaryota</taxon>
        <taxon>Amoebozoa</taxon>
        <taxon>Discosea</taxon>
        <taxon>Longamoebia</taxon>
        <taxon>Centramoebida</taxon>
        <taxon>Acanthamoebidae</taxon>
        <taxon>Acanthamoeba</taxon>
    </lineage>
</organism>
<protein>
    <submittedName>
        <fullName evidence="1">Uncharacterized protein</fullName>
    </submittedName>
</protein>
<dbReference type="AlphaFoldDB" id="L8GFG4"/>
<dbReference type="EMBL" id="KB008147">
    <property type="protein sequence ID" value="ELR11830.1"/>
    <property type="molecule type" value="Genomic_DNA"/>
</dbReference>
<evidence type="ECO:0000313" key="2">
    <source>
        <dbReference type="Proteomes" id="UP000011083"/>
    </source>
</evidence>